<evidence type="ECO:0000256" key="2">
    <source>
        <dbReference type="ARBA" id="ARBA00022614"/>
    </source>
</evidence>
<dbReference type="InterPro" id="IPR002182">
    <property type="entry name" value="NB-ARC"/>
</dbReference>
<sequence length="1078" mass="122645">MEIASAIVGSVVETLMVPVKKNLGYVISCTKNVRGMNTKIGELNHTRNDVETHMKRNESSNLEIPSRVPGWLKDVADINALVESFPSDVGSCSLRTRHKLGKKALEIVKDIISLIEEESRIKWTDHGIPLGKIDSMKTSTSTPSNHHDEFESRTQTFLEALEALEPNHKSHMVSLCGMGGVGKTTMMEKLKKVVTERKLFDFIIQATVGEKTNTIAIQQVVAEFLGLHLAEGDKAARAIKLRRCFEARSNEGKKFLIILDDVWEFVDLTDIGLSPLRNQGVDCKLLLTSRNRQVCIEMGVELNSILDVKLLTVQEATSFFFRFARISEDVDLDLDLRNIGDHIASRCHGLPIAIKTIAYTLKGKSKEVWEDALSTLNHHQLDERLHQIFEMSYNNLQEEETRSTLLLCGLIHKDFDTPNEDLMRYGWGLKLFINVDIIQEARNRLSKHIERLIDANLLIRGEDVRFVKMHDLVRAFVLRMCSKGEHELTVGSTSKWPTKDTSECCKWISLRCAGMSEFPRDLKYPNLLLLKLIHGDKPLWFHDDFCLEMGKLNVLAFEKMNCQVILRSLRCSTNLRVLCFHKCDELIDLSGIGDLYNLEVLSIVWCSKVKDLPSTIGKLKNLRLLDITCCFSIIINVDVLKNLVKLEELYVRSTELTSTLTEHEVMWECQSGKERVNNLINVKSDGLVTCLEKLVALEIAFVHNNPLPKGMSFKKLKKFKISLGRYLRQTGDWEGPQDERVDFFENTLMLVTNKGQLMDSGLTELFVKAEVLHLQVNDARDGLAESFYPHQASFYNLKVLKIVKCVELRYLFSVPMANGLTKLELLTISLCPVLETVIYSENCGVEAIKFQALKFLCLDDLPKLKGFCNDVNVIELPELEELWLESLPNFTSIYPHNKPTSSMLDDTSAMQPFLNKEIVITQLKSISIGKMENLKEIWPSNDGEVRFSLLKEIGVEKCQSLVNLFPSNPMSLLHHLEKLTVMHCGSIDAIFNIDLGRIGEIEEVNSKLKSISLWKLGNLREIWRVKGENASNHCIMRFEALEKIEIFGCMCLNRALPSAINFDMKVMNDWDTMEERES</sequence>
<dbReference type="InterPro" id="IPR050905">
    <property type="entry name" value="Plant_NBS-LRR"/>
</dbReference>
<dbReference type="InterPro" id="IPR042197">
    <property type="entry name" value="Apaf_helical"/>
</dbReference>
<keyword evidence="8" id="KW-1185">Reference proteome</keyword>
<keyword evidence="4" id="KW-0547">Nucleotide-binding</keyword>
<evidence type="ECO:0000259" key="5">
    <source>
        <dbReference type="Pfam" id="PF00931"/>
    </source>
</evidence>
<name>A0AA38SHI0_9ASTR</name>
<feature type="domain" description="Disease resistance protein At4g27190-like leucine-rich repeats" evidence="6">
    <location>
        <begin position="926"/>
        <end position="1067"/>
    </location>
</feature>
<dbReference type="InterPro" id="IPR032675">
    <property type="entry name" value="LRR_dom_sf"/>
</dbReference>
<dbReference type="AlphaFoldDB" id="A0AA38SHI0"/>
<keyword evidence="2" id="KW-0433">Leucine-rich repeat</keyword>
<dbReference type="Pfam" id="PF23247">
    <property type="entry name" value="LRR_RPS2"/>
    <property type="match status" value="2"/>
</dbReference>
<dbReference type="PANTHER" id="PTHR33463">
    <property type="entry name" value="NB-ARC DOMAIN-CONTAINING PROTEIN-RELATED"/>
    <property type="match status" value="1"/>
</dbReference>
<gene>
    <name evidence="7" type="ORF">OSB04_028570</name>
</gene>
<dbReference type="InterPro" id="IPR057135">
    <property type="entry name" value="At4g27190-like_LRR"/>
</dbReference>
<evidence type="ECO:0000256" key="4">
    <source>
        <dbReference type="ARBA" id="ARBA00022840"/>
    </source>
</evidence>
<reference evidence="7" key="1">
    <citation type="submission" date="2023-03" db="EMBL/GenBank/DDBJ databases">
        <title>Chromosome-scale reference genome and RAD-based genetic map of yellow starthistle (Centaurea solstitialis) reveal putative structural variation and QTLs associated with invader traits.</title>
        <authorList>
            <person name="Reatini B."/>
            <person name="Cang F.A."/>
            <person name="Jiang Q."/>
            <person name="Mckibben M.T.W."/>
            <person name="Barker M.S."/>
            <person name="Rieseberg L.H."/>
            <person name="Dlugosch K.M."/>
        </authorList>
    </citation>
    <scope>NUCLEOTIDE SEQUENCE</scope>
    <source>
        <strain evidence="7">CAN-66</strain>
        <tissue evidence="7">Leaf</tissue>
    </source>
</reference>
<evidence type="ECO:0000313" key="7">
    <source>
        <dbReference type="EMBL" id="KAJ9542064.1"/>
    </source>
</evidence>
<dbReference type="PANTHER" id="PTHR33463:SF96">
    <property type="entry name" value="LEUCINE-RICH REPEAT DOMAIN, L DOMAIN-LIKE PROTEIN-RELATED"/>
    <property type="match status" value="1"/>
</dbReference>
<feature type="domain" description="Disease resistance protein At4g27190-like leucine-rich repeats" evidence="6">
    <location>
        <begin position="787"/>
        <end position="896"/>
    </location>
</feature>
<dbReference type="Proteomes" id="UP001172457">
    <property type="component" value="Chromosome 7"/>
</dbReference>
<dbReference type="Gene3D" id="3.40.50.300">
    <property type="entry name" value="P-loop containing nucleotide triphosphate hydrolases"/>
    <property type="match status" value="1"/>
</dbReference>
<dbReference type="InterPro" id="IPR027417">
    <property type="entry name" value="P-loop_NTPase"/>
</dbReference>
<evidence type="ECO:0000259" key="6">
    <source>
        <dbReference type="Pfam" id="PF23247"/>
    </source>
</evidence>
<evidence type="ECO:0000256" key="3">
    <source>
        <dbReference type="ARBA" id="ARBA00022821"/>
    </source>
</evidence>
<dbReference type="GO" id="GO:0043531">
    <property type="term" value="F:ADP binding"/>
    <property type="evidence" value="ECO:0007669"/>
    <property type="project" value="InterPro"/>
</dbReference>
<dbReference type="GO" id="GO:0005524">
    <property type="term" value="F:ATP binding"/>
    <property type="evidence" value="ECO:0007669"/>
    <property type="project" value="UniProtKB-KW"/>
</dbReference>
<accession>A0AA38SHI0</accession>
<proteinExistence type="inferred from homology"/>
<evidence type="ECO:0008006" key="9">
    <source>
        <dbReference type="Google" id="ProtNLM"/>
    </source>
</evidence>
<keyword evidence="3" id="KW-0611">Plant defense</keyword>
<evidence type="ECO:0000313" key="8">
    <source>
        <dbReference type="Proteomes" id="UP001172457"/>
    </source>
</evidence>
<dbReference type="SUPFAM" id="SSF52540">
    <property type="entry name" value="P-loop containing nucleoside triphosphate hydrolases"/>
    <property type="match status" value="1"/>
</dbReference>
<dbReference type="Gene3D" id="3.80.10.10">
    <property type="entry name" value="Ribonuclease Inhibitor"/>
    <property type="match status" value="2"/>
</dbReference>
<evidence type="ECO:0000256" key="1">
    <source>
        <dbReference type="ARBA" id="ARBA00008894"/>
    </source>
</evidence>
<dbReference type="EMBL" id="JARYMX010000007">
    <property type="protein sequence ID" value="KAJ9542064.1"/>
    <property type="molecule type" value="Genomic_DNA"/>
</dbReference>
<comment type="similarity">
    <text evidence="1">Belongs to the disease resistance NB-LRR family.</text>
</comment>
<comment type="caution">
    <text evidence="7">The sequence shown here is derived from an EMBL/GenBank/DDBJ whole genome shotgun (WGS) entry which is preliminary data.</text>
</comment>
<dbReference type="SUPFAM" id="SSF52058">
    <property type="entry name" value="L domain-like"/>
    <property type="match status" value="1"/>
</dbReference>
<dbReference type="PRINTS" id="PR00364">
    <property type="entry name" value="DISEASERSIST"/>
</dbReference>
<protein>
    <recommendedName>
        <fullName evidence="9">AAA+ ATPase domain-containing protein</fullName>
    </recommendedName>
</protein>
<keyword evidence="4" id="KW-0067">ATP-binding</keyword>
<dbReference type="Pfam" id="PF00931">
    <property type="entry name" value="NB-ARC"/>
    <property type="match status" value="1"/>
</dbReference>
<dbReference type="Gene3D" id="1.10.8.430">
    <property type="entry name" value="Helical domain of apoptotic protease-activating factors"/>
    <property type="match status" value="1"/>
</dbReference>
<feature type="domain" description="NB-ARC" evidence="5">
    <location>
        <begin position="160"/>
        <end position="323"/>
    </location>
</feature>
<dbReference type="GO" id="GO:0006952">
    <property type="term" value="P:defense response"/>
    <property type="evidence" value="ECO:0007669"/>
    <property type="project" value="UniProtKB-KW"/>
</dbReference>
<organism evidence="7 8">
    <name type="scientific">Centaurea solstitialis</name>
    <name type="common">yellow star-thistle</name>
    <dbReference type="NCBI Taxonomy" id="347529"/>
    <lineage>
        <taxon>Eukaryota</taxon>
        <taxon>Viridiplantae</taxon>
        <taxon>Streptophyta</taxon>
        <taxon>Embryophyta</taxon>
        <taxon>Tracheophyta</taxon>
        <taxon>Spermatophyta</taxon>
        <taxon>Magnoliopsida</taxon>
        <taxon>eudicotyledons</taxon>
        <taxon>Gunneridae</taxon>
        <taxon>Pentapetalae</taxon>
        <taxon>asterids</taxon>
        <taxon>campanulids</taxon>
        <taxon>Asterales</taxon>
        <taxon>Asteraceae</taxon>
        <taxon>Carduoideae</taxon>
        <taxon>Cardueae</taxon>
        <taxon>Centaureinae</taxon>
        <taxon>Centaurea</taxon>
    </lineage>
</organism>